<sequence>LGHVEFRHFESKTVLPFSLLILLFPLESNSLWLIDGRANQILLPLRSSSELTAISPTLSGSTDASVLRHLPADTGCLQAASENRESRDERDYDFIPIQLSRTSHSWVMGKCLFNVDKPQEIRMPFHLFILQGPNGNEEEGYKDRGRQRDSVSPEQMNFSTKAHSGSHTSKENIPHPVQVQRGKQRIVLGVLSENDYHGRSCSQGSQFSKQSSISDSSHLAFLGRPSSSSFDIYVEEACEVVLAPSGQEVVSESYNVVSETTADLRFLTELSISSGHDASMQSEQDESLMSKEVLCVSEYAEDIHLHLREREIKSRPKPGYLEKHPEITNGMRVILVDWLVEVVQEYRLRSETLHLAVNYLDRFLSCTALVKRGKLQLVGTAALMIAAKYEEICPPELNEFVYTTDSTYTKKQLVRMEHVFLKVLSFRMAAPTINQFLRLFMSVHPICTITENLAQYVAELSLLEMDPFLQYTPSLVAAGAYCLAAYIVNKSLWHLSLLSMTEPAELLIIKDQYELAFHSLSRGLAAEEAGKKAEALESYRKGRQHLTQGLGVPTGGKKHQGAFWDTARQLQQKMRDTLRTVTTHLSDMETSQQTTGAQRGGLLMDLPLSLYPDLAQSSQPPQSSLHRLYPTEPWLTQGTSLQHTAPSQLSATAACLIVLLEAGFGLGMQTGASAGKDGNEMLYIPSGVQMFFVAANGQVSALSYPGFLRILTFENQHTNSNGGRPSSFLHVCDCLYPLTTDTPVLLANSGIFMFPDVLSATPGSYVGIVLSSELPAAHRETFKDLISQLAELRVQGPEGEGSEVINLSEKVPLGPTKELEGLTVPSGEKDRPPLPGWSEKMAQGILTGATRLSLGLVKGAEATGRAVHRGAAKIRDHITPEETASEVSPHVTKSLQVAKQATGGAVKVSQFLVNGVSTVAGHMADKMAPHLKKQGAKLVPESLKKNKDGSPSNWEGAKLVAASSVQGFSTVWSSMETGAKLVGKSVSAETVTTVTYKYGNDAGAATDTALKSAINVGVTAYNFDNLGIKAFLKTAGKQTAKAIVKGPGGQAEGKEAQKREHQAESDGKEKQKKVEEKKK</sequence>
<name>A0ACB9WKM6_CHAAC</name>
<accession>A0ACB9WKM6</accession>
<organism evidence="1 2">
    <name type="scientific">Chaenocephalus aceratus</name>
    <name type="common">Blackfin icefish</name>
    <name type="synonym">Chaenichthys aceratus</name>
    <dbReference type="NCBI Taxonomy" id="36190"/>
    <lineage>
        <taxon>Eukaryota</taxon>
        <taxon>Metazoa</taxon>
        <taxon>Chordata</taxon>
        <taxon>Craniata</taxon>
        <taxon>Vertebrata</taxon>
        <taxon>Euteleostomi</taxon>
        <taxon>Actinopterygii</taxon>
        <taxon>Neopterygii</taxon>
        <taxon>Teleostei</taxon>
        <taxon>Neoteleostei</taxon>
        <taxon>Acanthomorphata</taxon>
        <taxon>Eupercaria</taxon>
        <taxon>Perciformes</taxon>
        <taxon>Notothenioidei</taxon>
        <taxon>Channichthyidae</taxon>
        <taxon>Chaenocephalus</taxon>
    </lineage>
</organism>
<keyword evidence="2" id="KW-1185">Reference proteome</keyword>
<evidence type="ECO:0000313" key="1">
    <source>
        <dbReference type="EMBL" id="KAI4813915.1"/>
    </source>
</evidence>
<gene>
    <name evidence="1" type="ORF">KUCAC02_003136</name>
</gene>
<feature type="non-terminal residue" evidence="1">
    <location>
        <position position="1"/>
    </location>
</feature>
<dbReference type="Proteomes" id="UP001057452">
    <property type="component" value="Chromosome 14"/>
</dbReference>
<comment type="caution">
    <text evidence="1">The sequence shown here is derived from an EMBL/GenBank/DDBJ whole genome shotgun (WGS) entry which is preliminary data.</text>
</comment>
<reference evidence="1" key="1">
    <citation type="submission" date="2022-05" db="EMBL/GenBank/DDBJ databases">
        <title>Chromosome-level genome of Chaenocephalus aceratus.</title>
        <authorList>
            <person name="Park H."/>
        </authorList>
    </citation>
    <scope>NUCLEOTIDE SEQUENCE</scope>
    <source>
        <strain evidence="1">KU_202001</strain>
    </source>
</reference>
<evidence type="ECO:0000313" key="2">
    <source>
        <dbReference type="Proteomes" id="UP001057452"/>
    </source>
</evidence>
<protein>
    <submittedName>
        <fullName evidence="1">Uncharacterized protein</fullName>
    </submittedName>
</protein>
<proteinExistence type="predicted"/>
<dbReference type="EMBL" id="CM043798">
    <property type="protein sequence ID" value="KAI4813915.1"/>
    <property type="molecule type" value="Genomic_DNA"/>
</dbReference>